<dbReference type="Gene3D" id="1.50.10.20">
    <property type="match status" value="1"/>
</dbReference>
<organism evidence="3 4">
    <name type="scientific">Catellatospora bangladeshensis</name>
    <dbReference type="NCBI Taxonomy" id="310355"/>
    <lineage>
        <taxon>Bacteria</taxon>
        <taxon>Bacillati</taxon>
        <taxon>Actinomycetota</taxon>
        <taxon>Actinomycetes</taxon>
        <taxon>Micromonosporales</taxon>
        <taxon>Micromonosporaceae</taxon>
        <taxon>Catellatospora</taxon>
    </lineage>
</organism>
<evidence type="ECO:0000313" key="4">
    <source>
        <dbReference type="Proteomes" id="UP000601223"/>
    </source>
</evidence>
<evidence type="ECO:0000256" key="1">
    <source>
        <dbReference type="SAM" id="MobiDB-lite"/>
    </source>
</evidence>
<gene>
    <name evidence="3" type="ORF">Cba03nite_48270</name>
</gene>
<dbReference type="InterPro" id="IPR025410">
    <property type="entry name" value="Lant_dehyd"/>
</dbReference>
<evidence type="ECO:0000259" key="2">
    <source>
        <dbReference type="Pfam" id="PF13575"/>
    </source>
</evidence>
<dbReference type="SUPFAM" id="SSF158745">
    <property type="entry name" value="LanC-like"/>
    <property type="match status" value="2"/>
</dbReference>
<keyword evidence="4" id="KW-1185">Reference proteome</keyword>
<dbReference type="PRINTS" id="PR01950">
    <property type="entry name" value="LANCSUPER"/>
</dbReference>
<dbReference type="GO" id="GO:0031179">
    <property type="term" value="P:peptide modification"/>
    <property type="evidence" value="ECO:0007669"/>
    <property type="project" value="InterPro"/>
</dbReference>
<dbReference type="NCBIfam" id="TIGR03897">
    <property type="entry name" value="lanti_2_LanM"/>
    <property type="match status" value="1"/>
</dbReference>
<dbReference type="InterPro" id="IPR017146">
    <property type="entry name" value="Lanti_2_LanM"/>
</dbReference>
<feature type="region of interest" description="Disordered" evidence="1">
    <location>
        <begin position="904"/>
        <end position="937"/>
    </location>
</feature>
<reference evidence="3 4" key="1">
    <citation type="submission" date="2021-01" db="EMBL/GenBank/DDBJ databases">
        <title>Whole genome shotgun sequence of Catellatospora bangladeshensis NBRC 107357.</title>
        <authorList>
            <person name="Komaki H."/>
            <person name="Tamura T."/>
        </authorList>
    </citation>
    <scope>NUCLEOTIDE SEQUENCE [LARGE SCALE GENOMIC DNA]</scope>
    <source>
        <strain evidence="3 4">NBRC 107357</strain>
    </source>
</reference>
<comment type="caution">
    <text evidence="3">The sequence shown here is derived from an EMBL/GenBank/DDBJ whole genome shotgun (WGS) entry which is preliminary data.</text>
</comment>
<sequence length="1052" mass="110702">MALHAALNLRERLALPAPGTGGAASDRARWRLTRWRELDAFTGTALWTERLAADQLDEPELLRLLDDTPDQLRHRAGGDPGWITALHHRYAGPVADLPLEASTDRPMAAAAVIAAPLVAHATRQVTEHARRLATATPDAPFDPDTVAAVTVPGLLSELVVQLSRAAVLELNIARLHEQQPPADPAERFHTFFARLREPAAALAFLTAYPVLARQVLGTADRWAVRTCELLDRLAADAALLRHTFTGGAPLGVLTAADETGDPHHGGRRVLLARFSSGTTVVYRPRDVAVEARYADLVTWLNERGADLRACTVVARPGYGWAEFLPADTSTGDAAAYARRRGGLLALLYALGATDFHDENLVTHGGHPVPIDLETLFTPAVTERRSAVADSVLGVGALPTGDAVAAGRACGCTRWVGVGTDLMRLELAPAHTHAVAAPGIDLAGYAEDVVHGFRVTYALLRAARAELAAEDGPLAAFAADEIRVVLRPTRTYRRLAEAALHTDHLRDGLDRDRLLDWLWSGVAQLPRLRDFVAAERSDLDAGDVPRFTARAGATGLGTGSGDTVPDVLVRSGLAEAHRRLRGLGDTDLARQVWLIRAAYAAQADGAGAPHAIVRWQLPDLAVQVTGPRPGVAESALPKVRRRALDAAAAIGDRIVELSDDDGWFALNPAGTGWQVGRAADHLYDGTAGIALFLAALGAHTGEERFIDTADRAAGRLAARIAQRAVAGTSIGAFTGWSGLSYCYGHLAALGHRPARTTAELIAARLDTLIGTGTVLDVVDGAAGCVLALLSGDDTDRMFPLARRAADLLLQPPDGPRLGGFSHGTAGQAAALAAMWHATGQQRYLDGALAALAHDRSLFDPARGNWADLREPGRFSLTWCHGAPGIGLSRLRIRAALGIRPGAAPAGLPQGAASATGAARSLRPAPGGYPSSPADVPGGEHERLTAEIAVAVRTTLAGGFGRNHSLCHGDLGNLDLLLAAGVPDPTVAAVAEAILDDGQTYGWRSANPTGHPSPELMTGLSGVGYGLLRLASPETVPSLLMLAPPTTTTTWSKP</sequence>
<dbReference type="EMBL" id="BONF01000029">
    <property type="protein sequence ID" value="GIF83478.1"/>
    <property type="molecule type" value="Genomic_DNA"/>
</dbReference>
<dbReference type="SMART" id="SM01260">
    <property type="entry name" value="LANC_like"/>
    <property type="match status" value="1"/>
</dbReference>
<dbReference type="CDD" id="cd04792">
    <property type="entry name" value="LanM-like"/>
    <property type="match status" value="1"/>
</dbReference>
<dbReference type="Proteomes" id="UP000601223">
    <property type="component" value="Unassembled WGS sequence"/>
</dbReference>
<dbReference type="Pfam" id="PF13575">
    <property type="entry name" value="DUF4135"/>
    <property type="match status" value="1"/>
</dbReference>
<accession>A0A8J3JRA8</accession>
<feature type="compositionally biased region" description="Low complexity" evidence="1">
    <location>
        <begin position="904"/>
        <end position="913"/>
    </location>
</feature>
<proteinExistence type="predicted"/>
<dbReference type="AlphaFoldDB" id="A0A8J3JRA8"/>
<protein>
    <submittedName>
        <fullName evidence="3">Lanthionine synthetase</fullName>
    </submittedName>
</protein>
<dbReference type="PIRSF" id="PIRSF037228">
    <property type="entry name" value="Lant_mod_RumM"/>
    <property type="match status" value="1"/>
</dbReference>
<dbReference type="InterPro" id="IPR007822">
    <property type="entry name" value="LANC-like"/>
</dbReference>
<dbReference type="Pfam" id="PF05147">
    <property type="entry name" value="LANC_like"/>
    <property type="match status" value="1"/>
</dbReference>
<name>A0A8J3JRA8_9ACTN</name>
<evidence type="ECO:0000313" key="3">
    <source>
        <dbReference type="EMBL" id="GIF83478.1"/>
    </source>
</evidence>
<dbReference type="RefSeq" id="WP_203750390.1">
    <property type="nucleotide sequence ID" value="NZ_BONF01000029.1"/>
</dbReference>
<feature type="domain" description="Lantibiotic biosynthesis protein dehydration" evidence="2">
    <location>
        <begin position="208"/>
        <end position="548"/>
    </location>
</feature>